<dbReference type="Gramene" id="TuG1812G0300002445.01.T01">
    <property type="protein sequence ID" value="TuG1812G0300002445.01.T01"/>
    <property type="gene ID" value="TuG1812G0300002445.01"/>
</dbReference>
<dbReference type="AlphaFoldDB" id="A0A8R7TV27"/>
<feature type="compositionally biased region" description="Low complexity" evidence="1">
    <location>
        <begin position="68"/>
        <end position="80"/>
    </location>
</feature>
<organism evidence="2 3">
    <name type="scientific">Triticum urartu</name>
    <name type="common">Red wild einkorn</name>
    <name type="synonym">Crithodium urartu</name>
    <dbReference type="NCBI Taxonomy" id="4572"/>
    <lineage>
        <taxon>Eukaryota</taxon>
        <taxon>Viridiplantae</taxon>
        <taxon>Streptophyta</taxon>
        <taxon>Embryophyta</taxon>
        <taxon>Tracheophyta</taxon>
        <taxon>Spermatophyta</taxon>
        <taxon>Magnoliopsida</taxon>
        <taxon>Liliopsida</taxon>
        <taxon>Poales</taxon>
        <taxon>Poaceae</taxon>
        <taxon>BOP clade</taxon>
        <taxon>Pooideae</taxon>
        <taxon>Triticodae</taxon>
        <taxon>Triticeae</taxon>
        <taxon>Triticinae</taxon>
        <taxon>Triticum</taxon>
    </lineage>
</organism>
<evidence type="ECO:0000313" key="2">
    <source>
        <dbReference type="EnsemblPlants" id="TuG1812G0300002445.01.T01"/>
    </source>
</evidence>
<dbReference type="Proteomes" id="UP000015106">
    <property type="component" value="Chromosome 3"/>
</dbReference>
<reference evidence="2" key="2">
    <citation type="submission" date="2018-03" db="EMBL/GenBank/DDBJ databases">
        <title>The Triticum urartu genome reveals the dynamic nature of wheat genome evolution.</title>
        <authorList>
            <person name="Ling H."/>
            <person name="Ma B."/>
            <person name="Shi X."/>
            <person name="Liu H."/>
            <person name="Dong L."/>
            <person name="Sun H."/>
            <person name="Cao Y."/>
            <person name="Gao Q."/>
            <person name="Zheng S."/>
            <person name="Li Y."/>
            <person name="Yu Y."/>
            <person name="Du H."/>
            <person name="Qi M."/>
            <person name="Li Y."/>
            <person name="Yu H."/>
            <person name="Cui Y."/>
            <person name="Wang N."/>
            <person name="Chen C."/>
            <person name="Wu H."/>
            <person name="Zhao Y."/>
            <person name="Zhang J."/>
            <person name="Li Y."/>
            <person name="Zhou W."/>
            <person name="Zhang B."/>
            <person name="Hu W."/>
            <person name="Eijk M."/>
            <person name="Tang J."/>
            <person name="Witsenboer H."/>
            <person name="Zhao S."/>
            <person name="Li Z."/>
            <person name="Zhang A."/>
            <person name="Wang D."/>
            <person name="Liang C."/>
        </authorList>
    </citation>
    <scope>NUCLEOTIDE SEQUENCE [LARGE SCALE GENOMIC DNA]</scope>
    <source>
        <strain evidence="2">cv. G1812</strain>
    </source>
</reference>
<reference evidence="3" key="1">
    <citation type="journal article" date="2013" name="Nature">
        <title>Draft genome of the wheat A-genome progenitor Triticum urartu.</title>
        <authorList>
            <person name="Ling H.Q."/>
            <person name="Zhao S."/>
            <person name="Liu D."/>
            <person name="Wang J."/>
            <person name="Sun H."/>
            <person name="Zhang C."/>
            <person name="Fan H."/>
            <person name="Li D."/>
            <person name="Dong L."/>
            <person name="Tao Y."/>
            <person name="Gao C."/>
            <person name="Wu H."/>
            <person name="Li Y."/>
            <person name="Cui Y."/>
            <person name="Guo X."/>
            <person name="Zheng S."/>
            <person name="Wang B."/>
            <person name="Yu K."/>
            <person name="Liang Q."/>
            <person name="Yang W."/>
            <person name="Lou X."/>
            <person name="Chen J."/>
            <person name="Feng M."/>
            <person name="Jian J."/>
            <person name="Zhang X."/>
            <person name="Luo G."/>
            <person name="Jiang Y."/>
            <person name="Liu J."/>
            <person name="Wang Z."/>
            <person name="Sha Y."/>
            <person name="Zhang B."/>
            <person name="Wu H."/>
            <person name="Tang D."/>
            <person name="Shen Q."/>
            <person name="Xue P."/>
            <person name="Zou S."/>
            <person name="Wang X."/>
            <person name="Liu X."/>
            <person name="Wang F."/>
            <person name="Yang Y."/>
            <person name="An X."/>
            <person name="Dong Z."/>
            <person name="Zhang K."/>
            <person name="Zhang X."/>
            <person name="Luo M.C."/>
            <person name="Dvorak J."/>
            <person name="Tong Y."/>
            <person name="Wang J."/>
            <person name="Yang H."/>
            <person name="Li Z."/>
            <person name="Wang D."/>
            <person name="Zhang A."/>
            <person name="Wang J."/>
        </authorList>
    </citation>
    <scope>NUCLEOTIDE SEQUENCE</scope>
    <source>
        <strain evidence="3">cv. G1812</strain>
    </source>
</reference>
<name>A0A8R7TV27_TRIUA</name>
<evidence type="ECO:0000313" key="3">
    <source>
        <dbReference type="Proteomes" id="UP000015106"/>
    </source>
</evidence>
<proteinExistence type="predicted"/>
<accession>A0A8R7TV27</accession>
<evidence type="ECO:0000256" key="1">
    <source>
        <dbReference type="SAM" id="MobiDB-lite"/>
    </source>
</evidence>
<reference evidence="2" key="3">
    <citation type="submission" date="2022-06" db="UniProtKB">
        <authorList>
            <consortium name="EnsemblPlants"/>
        </authorList>
    </citation>
    <scope>IDENTIFICATION</scope>
</reference>
<protein>
    <submittedName>
        <fullName evidence="2">Uncharacterized protein</fullName>
    </submittedName>
</protein>
<feature type="region of interest" description="Disordered" evidence="1">
    <location>
        <begin position="1"/>
        <end position="119"/>
    </location>
</feature>
<feature type="compositionally biased region" description="Polar residues" evidence="1">
    <location>
        <begin position="81"/>
        <end position="92"/>
    </location>
</feature>
<keyword evidence="3" id="KW-1185">Reference proteome</keyword>
<feature type="compositionally biased region" description="Low complexity" evidence="1">
    <location>
        <begin position="1"/>
        <end position="21"/>
    </location>
</feature>
<sequence>MATSSSPRRSPRTPSMPCCRPKASPSQDHPAVAARRQELLRPVAPAPTPPRAGFAQLQGSTPRPTPLLPSTTTELTTPLSCQSNQMLESRSQTPPSTMTPTTPEVPTTTCCPLTTTRSS</sequence>
<dbReference type="EnsemblPlants" id="TuG1812G0300002445.01.T01">
    <property type="protein sequence ID" value="TuG1812G0300002445.01.T01"/>
    <property type="gene ID" value="TuG1812G0300002445.01"/>
</dbReference>
<feature type="compositionally biased region" description="Low complexity" evidence="1">
    <location>
        <begin position="93"/>
        <end position="119"/>
    </location>
</feature>